<comment type="caution">
    <text evidence="8">The sequence shown here is derived from an EMBL/GenBank/DDBJ whole genome shotgun (WGS) entry which is preliminary data.</text>
</comment>
<feature type="domain" description="EGF-like" evidence="7">
    <location>
        <begin position="112"/>
        <end position="151"/>
    </location>
</feature>
<evidence type="ECO:0000256" key="2">
    <source>
        <dbReference type="ARBA" id="ARBA00022729"/>
    </source>
</evidence>
<proteinExistence type="predicted"/>
<dbReference type="GO" id="GO:0007157">
    <property type="term" value="P:heterophilic cell-cell adhesion via plasma membrane cell adhesion molecules"/>
    <property type="evidence" value="ECO:0007669"/>
    <property type="project" value="TreeGrafter"/>
</dbReference>
<dbReference type="GO" id="GO:0045197">
    <property type="term" value="P:establishment or maintenance of epithelial cell apical/basal polarity"/>
    <property type="evidence" value="ECO:0007669"/>
    <property type="project" value="TreeGrafter"/>
</dbReference>
<feature type="disulfide bond" evidence="5">
    <location>
        <begin position="141"/>
        <end position="150"/>
    </location>
</feature>
<dbReference type="GO" id="GO:0032991">
    <property type="term" value="C:protein-containing complex"/>
    <property type="evidence" value="ECO:0007669"/>
    <property type="project" value="TreeGrafter"/>
</dbReference>
<dbReference type="EMBL" id="CAJNOU010005994">
    <property type="protein sequence ID" value="CAF1494032.1"/>
    <property type="molecule type" value="Genomic_DNA"/>
</dbReference>
<dbReference type="PROSITE" id="PS00022">
    <property type="entry name" value="EGF_1"/>
    <property type="match status" value="3"/>
</dbReference>
<feature type="chain" id="PRO_5032343118" description="EGF-like domain-containing protein" evidence="6">
    <location>
        <begin position="24"/>
        <end position="252"/>
    </location>
</feature>
<dbReference type="PANTHER" id="PTHR24049">
    <property type="entry name" value="CRUMBS FAMILY MEMBER"/>
    <property type="match status" value="1"/>
</dbReference>
<dbReference type="InterPro" id="IPR051022">
    <property type="entry name" value="Notch_Cell-Fate_Det"/>
</dbReference>
<reference evidence="8" key="1">
    <citation type="submission" date="2021-02" db="EMBL/GenBank/DDBJ databases">
        <authorList>
            <person name="Nowell W R."/>
        </authorList>
    </citation>
    <scope>NUCLEOTIDE SEQUENCE</scope>
</reference>
<organism evidence="8 9">
    <name type="scientific">Rotaria sordida</name>
    <dbReference type="NCBI Taxonomy" id="392033"/>
    <lineage>
        <taxon>Eukaryota</taxon>
        <taxon>Metazoa</taxon>
        <taxon>Spiralia</taxon>
        <taxon>Gnathifera</taxon>
        <taxon>Rotifera</taxon>
        <taxon>Eurotatoria</taxon>
        <taxon>Bdelloidea</taxon>
        <taxon>Philodinida</taxon>
        <taxon>Philodinidae</taxon>
        <taxon>Rotaria</taxon>
    </lineage>
</organism>
<dbReference type="CDD" id="cd00054">
    <property type="entry name" value="EGF_CA"/>
    <property type="match status" value="1"/>
</dbReference>
<evidence type="ECO:0000256" key="3">
    <source>
        <dbReference type="ARBA" id="ARBA00022737"/>
    </source>
</evidence>
<evidence type="ECO:0000313" key="8">
    <source>
        <dbReference type="EMBL" id="CAF1494032.1"/>
    </source>
</evidence>
<dbReference type="SUPFAM" id="SSF57196">
    <property type="entry name" value="EGF/Laminin"/>
    <property type="match status" value="3"/>
</dbReference>
<feature type="signal peptide" evidence="6">
    <location>
        <begin position="1"/>
        <end position="23"/>
    </location>
</feature>
<protein>
    <recommendedName>
        <fullName evidence="7">EGF-like domain-containing protein</fullName>
    </recommendedName>
</protein>
<gene>
    <name evidence="8" type="ORF">SEV965_LOCUS35724</name>
</gene>
<sequence length="252" mass="28292">MAILKSMIIFIVILFLQLSISYAQENVCTSTAIATCNPYPCVQTGNIFSCLCPDMTTKPSAVECNGGVIPNQCGNAICPAGATCIPTNQNPALYICLCPNNVIANPNCPTNPSNQCLINNLCLNGGTCITNQFTLQTVCVCPSGYYGLNCNYLCAPRCNSRWCYNGGRCVNAYGQPYCICGRNYRGRRCELRYNQLNYVYLYQHPRWCYNGGRCVNAYGQPYCFCGRNQRGRRCELQYSNLNYVYLYHHPRW</sequence>
<feature type="disulfide bond" evidence="5">
    <location>
        <begin position="180"/>
        <end position="189"/>
    </location>
</feature>
<keyword evidence="2 6" id="KW-0732">Signal</keyword>
<dbReference type="Gene3D" id="2.10.25.10">
    <property type="entry name" value="Laminin"/>
    <property type="match status" value="2"/>
</dbReference>
<keyword evidence="1 5" id="KW-0245">EGF-like domain</keyword>
<feature type="domain" description="EGF-like" evidence="7">
    <location>
        <begin position="200"/>
        <end position="235"/>
    </location>
</feature>
<evidence type="ECO:0000259" key="7">
    <source>
        <dbReference type="PROSITE" id="PS50026"/>
    </source>
</evidence>
<keyword evidence="4 5" id="KW-1015">Disulfide bond</keyword>
<dbReference type="PANTHER" id="PTHR24049:SF22">
    <property type="entry name" value="DROSOPHILA CRUMBS HOMOLOG"/>
    <property type="match status" value="1"/>
</dbReference>
<name>A0A815SNU8_9BILA</name>
<dbReference type="GO" id="GO:0005886">
    <property type="term" value="C:plasma membrane"/>
    <property type="evidence" value="ECO:0007669"/>
    <property type="project" value="TreeGrafter"/>
</dbReference>
<dbReference type="InterPro" id="IPR000742">
    <property type="entry name" value="EGF"/>
</dbReference>
<dbReference type="PROSITE" id="PS50026">
    <property type="entry name" value="EGF_3"/>
    <property type="match status" value="4"/>
</dbReference>
<feature type="domain" description="EGF-like" evidence="7">
    <location>
        <begin position="69"/>
        <end position="109"/>
    </location>
</feature>
<dbReference type="SMART" id="SM00181">
    <property type="entry name" value="EGF"/>
    <property type="match status" value="3"/>
</dbReference>
<accession>A0A815SNU8</accession>
<feature type="disulfide bond" evidence="5">
    <location>
        <begin position="122"/>
        <end position="139"/>
    </location>
</feature>
<comment type="caution">
    <text evidence="5">Lacks conserved residue(s) required for the propagation of feature annotation.</text>
</comment>
<feature type="disulfide bond" evidence="5">
    <location>
        <begin position="225"/>
        <end position="234"/>
    </location>
</feature>
<dbReference type="Proteomes" id="UP000663889">
    <property type="component" value="Unassembled WGS sequence"/>
</dbReference>
<evidence type="ECO:0000256" key="4">
    <source>
        <dbReference type="ARBA" id="ARBA00023157"/>
    </source>
</evidence>
<keyword evidence="3" id="KW-0677">Repeat</keyword>
<dbReference type="Pfam" id="PF00008">
    <property type="entry name" value="EGF"/>
    <property type="match status" value="1"/>
</dbReference>
<evidence type="ECO:0000256" key="1">
    <source>
        <dbReference type="ARBA" id="ARBA00022536"/>
    </source>
</evidence>
<dbReference type="AlphaFoldDB" id="A0A815SNU8"/>
<evidence type="ECO:0000256" key="6">
    <source>
        <dbReference type="SAM" id="SignalP"/>
    </source>
</evidence>
<feature type="domain" description="EGF-like" evidence="7">
    <location>
        <begin position="155"/>
        <end position="190"/>
    </location>
</feature>
<evidence type="ECO:0000256" key="5">
    <source>
        <dbReference type="PROSITE-ProRule" id="PRU00076"/>
    </source>
</evidence>
<evidence type="ECO:0000313" key="9">
    <source>
        <dbReference type="Proteomes" id="UP000663889"/>
    </source>
</evidence>